<evidence type="ECO:0000256" key="2">
    <source>
        <dbReference type="PIRSR" id="PIRSR610708-1"/>
    </source>
</evidence>
<proteinExistence type="inferred from homology"/>
<evidence type="ECO:0000256" key="1">
    <source>
        <dbReference type="ARBA" id="ARBA00009589"/>
    </source>
</evidence>
<comment type="caution">
    <text evidence="3">The sequence shown here is derived from an EMBL/GenBank/DDBJ whole genome shotgun (WGS) entry which is preliminary data.</text>
</comment>
<feature type="active site" description="Nucleophile" evidence="2">
    <location>
        <position position="11"/>
    </location>
</feature>
<evidence type="ECO:0000313" key="3">
    <source>
        <dbReference type="EMBL" id="TNJ64412.1"/>
    </source>
</evidence>
<comment type="similarity">
    <text evidence="1">Belongs to the 5'(3')-deoxyribonucleotidase family.</text>
</comment>
<dbReference type="GO" id="GO:0008253">
    <property type="term" value="F:5'-nucleotidase activity"/>
    <property type="evidence" value="ECO:0007669"/>
    <property type="project" value="InterPro"/>
</dbReference>
<accession>A0A5C4T5S3</accession>
<dbReference type="SUPFAM" id="SSF56784">
    <property type="entry name" value="HAD-like"/>
    <property type="match status" value="1"/>
</dbReference>
<dbReference type="Pfam" id="PF06941">
    <property type="entry name" value="NT5C"/>
    <property type="match status" value="1"/>
</dbReference>
<dbReference type="PANTHER" id="PTHR16504:SF4">
    <property type="entry name" value="5'(3')-DEOXYRIBONUCLEOTIDASE"/>
    <property type="match status" value="1"/>
</dbReference>
<reference evidence="3 4" key="1">
    <citation type="submission" date="2019-05" db="EMBL/GenBank/DDBJ databases">
        <title>We sequenced the genome of Paenibacillus hemerocallicola KCTC 33185 for further insight into its adaptation and study the phylogeny of Paenibacillus.</title>
        <authorList>
            <person name="Narsing Rao M.P."/>
        </authorList>
    </citation>
    <scope>NUCLEOTIDE SEQUENCE [LARGE SCALE GENOMIC DNA]</scope>
    <source>
        <strain evidence="3 4">KCTC 33185</strain>
    </source>
</reference>
<organism evidence="3 4">
    <name type="scientific">Paenibacillus hemerocallicola</name>
    <dbReference type="NCBI Taxonomy" id="1172614"/>
    <lineage>
        <taxon>Bacteria</taxon>
        <taxon>Bacillati</taxon>
        <taxon>Bacillota</taxon>
        <taxon>Bacilli</taxon>
        <taxon>Bacillales</taxon>
        <taxon>Paenibacillaceae</taxon>
        <taxon>Paenibacillus</taxon>
    </lineage>
</organism>
<dbReference type="EMBL" id="VDCQ01000030">
    <property type="protein sequence ID" value="TNJ64412.1"/>
    <property type="molecule type" value="Genomic_DNA"/>
</dbReference>
<name>A0A5C4T5S3_9BACL</name>
<dbReference type="InterPro" id="IPR036412">
    <property type="entry name" value="HAD-like_sf"/>
</dbReference>
<dbReference type="PANTHER" id="PTHR16504">
    <property type="entry name" value="5'(3')-DEOXYRIBONUCLEOTIDASE"/>
    <property type="match status" value="1"/>
</dbReference>
<dbReference type="SFLD" id="SFLDG01146">
    <property type="entry name" value="C1.2.2"/>
    <property type="match status" value="1"/>
</dbReference>
<dbReference type="InterPro" id="IPR023214">
    <property type="entry name" value="HAD_sf"/>
</dbReference>
<dbReference type="InterPro" id="IPR010708">
    <property type="entry name" value="5'(3')-deoxyribonucleotidase"/>
</dbReference>
<dbReference type="Gene3D" id="1.10.40.40">
    <property type="entry name" value="Deoxyribonucleotidase, domain 2"/>
    <property type="match status" value="1"/>
</dbReference>
<dbReference type="SFLD" id="SFLDS00003">
    <property type="entry name" value="Haloacid_Dehalogenase"/>
    <property type="match status" value="1"/>
</dbReference>
<dbReference type="Proteomes" id="UP000307943">
    <property type="component" value="Unassembled WGS sequence"/>
</dbReference>
<dbReference type="GO" id="GO:0009223">
    <property type="term" value="P:pyrimidine deoxyribonucleotide catabolic process"/>
    <property type="evidence" value="ECO:0007669"/>
    <property type="project" value="TreeGrafter"/>
</dbReference>
<evidence type="ECO:0000313" key="4">
    <source>
        <dbReference type="Proteomes" id="UP000307943"/>
    </source>
</evidence>
<sequence>MGETRKRIAIDMDEVMADTLGKMLECYNRDYSDTLTIEHLHGKKLRHVAKCGGEVSKYFDDPLFLRDLKVLPDSREVIRELQGRYEIFIASAAMEVPASFAAKYEWLKEHFDFIPSTHIVFCGDKSIINADYLIDDHAYQFERFRGQGILYTACHNVEETRYPRVNNWREVAEMFLK</sequence>
<gene>
    <name evidence="3" type="ORF">FE784_20825</name>
</gene>
<feature type="active site" description="Proton donor" evidence="2">
    <location>
        <position position="13"/>
    </location>
</feature>
<protein>
    <submittedName>
        <fullName evidence="3">5'-3'-deoxyribonucleotidase</fullName>
    </submittedName>
</protein>
<dbReference type="RefSeq" id="WP_139604158.1">
    <property type="nucleotide sequence ID" value="NZ_VDCQ01000030.1"/>
</dbReference>
<keyword evidence="4" id="KW-1185">Reference proteome</keyword>
<dbReference type="Gene3D" id="3.40.50.1000">
    <property type="entry name" value="HAD superfamily/HAD-like"/>
    <property type="match status" value="1"/>
</dbReference>
<dbReference type="SFLD" id="SFLDG01126">
    <property type="entry name" value="C1.2:_Nucleotidase_Like"/>
    <property type="match status" value="1"/>
</dbReference>
<dbReference type="AlphaFoldDB" id="A0A5C4T5S3"/>
<dbReference type="OrthoDB" id="278110at2"/>